<reference evidence="3" key="1">
    <citation type="submission" date="2025-08" db="UniProtKB">
        <authorList>
            <consortium name="RefSeq"/>
        </authorList>
    </citation>
    <scope>IDENTIFICATION</scope>
    <source>
        <tissue evidence="3">Silk gland</tissue>
    </source>
</reference>
<feature type="compositionally biased region" description="Basic and acidic residues" evidence="1">
    <location>
        <begin position="1"/>
        <end position="22"/>
    </location>
</feature>
<dbReference type="RefSeq" id="XP_028033724.1">
    <property type="nucleotide sequence ID" value="XM_028177923.1"/>
</dbReference>
<name>A0A6J2K062_BOMMA</name>
<evidence type="ECO:0000313" key="3">
    <source>
        <dbReference type="RefSeq" id="XP_028033724.1"/>
    </source>
</evidence>
<accession>A0A6J2K062</accession>
<organism evidence="2 3">
    <name type="scientific">Bombyx mandarina</name>
    <name type="common">Wild silk moth</name>
    <name type="synonym">Wild silkworm</name>
    <dbReference type="NCBI Taxonomy" id="7092"/>
    <lineage>
        <taxon>Eukaryota</taxon>
        <taxon>Metazoa</taxon>
        <taxon>Ecdysozoa</taxon>
        <taxon>Arthropoda</taxon>
        <taxon>Hexapoda</taxon>
        <taxon>Insecta</taxon>
        <taxon>Pterygota</taxon>
        <taxon>Neoptera</taxon>
        <taxon>Endopterygota</taxon>
        <taxon>Lepidoptera</taxon>
        <taxon>Glossata</taxon>
        <taxon>Ditrysia</taxon>
        <taxon>Bombycoidea</taxon>
        <taxon>Bombycidae</taxon>
        <taxon>Bombycinae</taxon>
        <taxon>Bombyx</taxon>
    </lineage>
</organism>
<evidence type="ECO:0000313" key="2">
    <source>
        <dbReference type="Proteomes" id="UP000504629"/>
    </source>
</evidence>
<evidence type="ECO:0000256" key="1">
    <source>
        <dbReference type="SAM" id="MobiDB-lite"/>
    </source>
</evidence>
<protein>
    <submittedName>
        <fullName evidence="3">Uncharacterized protein LOC114245675</fullName>
    </submittedName>
</protein>
<dbReference type="AlphaFoldDB" id="A0A6J2K062"/>
<gene>
    <name evidence="3" type="primary">LOC114245675</name>
</gene>
<proteinExistence type="predicted"/>
<keyword evidence="2" id="KW-1185">Reference proteome</keyword>
<dbReference type="KEGG" id="bman:114245675"/>
<dbReference type="GeneID" id="114245675"/>
<dbReference type="Proteomes" id="UP000504629">
    <property type="component" value="Unplaced"/>
</dbReference>
<sequence>MASGDSDHIEVMESSVLKKSENATEQSVAEDDDRDRSSIAEKNVPYDPAVGPMGAISKVHKSDRKIGHRRVGEGGEITYKKIQSSQIMGSIQLARNVTITKTADAGVNGLVFHGEVP</sequence>
<dbReference type="OrthoDB" id="6904753at2759"/>
<feature type="region of interest" description="Disordered" evidence="1">
    <location>
        <begin position="1"/>
        <end position="54"/>
    </location>
</feature>